<dbReference type="Proteomes" id="UP000294739">
    <property type="component" value="Unassembled WGS sequence"/>
</dbReference>
<evidence type="ECO:0000313" key="1">
    <source>
        <dbReference type="EMBL" id="TDE13570.1"/>
    </source>
</evidence>
<reference evidence="1 2" key="1">
    <citation type="submission" date="2019-03" db="EMBL/GenBank/DDBJ databases">
        <title>Draft genome sequences of novel Actinobacteria.</title>
        <authorList>
            <person name="Sahin N."/>
            <person name="Ay H."/>
            <person name="Saygin H."/>
        </authorList>
    </citation>
    <scope>NUCLEOTIDE SEQUENCE [LARGE SCALE GENOMIC DNA]</scope>
    <source>
        <strain evidence="1 2">5K138</strain>
    </source>
</reference>
<dbReference type="InParanoid" id="A0A4R5DNA9"/>
<gene>
    <name evidence="1" type="ORF">E1269_05955</name>
</gene>
<proteinExistence type="predicted"/>
<evidence type="ECO:0008006" key="3">
    <source>
        <dbReference type="Google" id="ProtNLM"/>
    </source>
</evidence>
<dbReference type="AlphaFoldDB" id="A0A4R5DNA9"/>
<comment type="caution">
    <text evidence="1">The sequence shown here is derived from an EMBL/GenBank/DDBJ whole genome shotgun (WGS) entry which is preliminary data.</text>
</comment>
<dbReference type="OrthoDB" id="3680727at2"/>
<organism evidence="1 2">
    <name type="scientific">Jiangella asiatica</name>
    <dbReference type="NCBI Taxonomy" id="2530372"/>
    <lineage>
        <taxon>Bacteria</taxon>
        <taxon>Bacillati</taxon>
        <taxon>Actinomycetota</taxon>
        <taxon>Actinomycetes</taxon>
        <taxon>Jiangellales</taxon>
        <taxon>Jiangellaceae</taxon>
        <taxon>Jiangella</taxon>
    </lineage>
</organism>
<evidence type="ECO:0000313" key="2">
    <source>
        <dbReference type="Proteomes" id="UP000294739"/>
    </source>
</evidence>
<accession>A0A4R5DNA9</accession>
<name>A0A4R5DNA9_9ACTN</name>
<dbReference type="RefSeq" id="WP_131892362.1">
    <property type="nucleotide sequence ID" value="NZ_SMKZ01000005.1"/>
</dbReference>
<protein>
    <recommendedName>
        <fullName evidence="3">GNAT family N-acetyltransferase</fullName>
    </recommendedName>
</protein>
<dbReference type="EMBL" id="SMKZ01000005">
    <property type="protein sequence ID" value="TDE13570.1"/>
    <property type="molecule type" value="Genomic_DNA"/>
</dbReference>
<keyword evidence="2" id="KW-1185">Reference proteome</keyword>
<sequence>MSIDVATLHRRRWWQTGDDQLPEEWDVSADVSDLDVCPPGLRHVGDLAVVVADLRREPVLLDAAVLGAWASDFIESVVADPRDGRLRPDLDDRIGAGPPRIVIVRHGALVDAWRGHGLARPLLANALGFFALMARLAVCHVGQPGPGPTREASAATDRARLTALLDDVGFRPWTDDIYVADLRGADLVAAREEAPRHRER</sequence>